<dbReference type="GO" id="GO:0005634">
    <property type="term" value="C:nucleus"/>
    <property type="evidence" value="ECO:0007669"/>
    <property type="project" value="UniProtKB-SubCell"/>
</dbReference>
<dbReference type="AlphaFoldDB" id="A0A061R580"/>
<dbReference type="SMART" id="SM00558">
    <property type="entry name" value="JmjC"/>
    <property type="match status" value="1"/>
</dbReference>
<dbReference type="Gene3D" id="2.60.120.650">
    <property type="entry name" value="Cupin"/>
    <property type="match status" value="1"/>
</dbReference>
<protein>
    <submittedName>
        <fullName evidence="9">F-box protein</fullName>
    </submittedName>
</protein>
<keyword evidence="6" id="KW-0539">Nucleus</keyword>
<keyword evidence="5" id="KW-0408">Iron</keyword>
<evidence type="ECO:0000256" key="3">
    <source>
        <dbReference type="ARBA" id="ARBA00022723"/>
    </source>
</evidence>
<dbReference type="PROSITE" id="PS50181">
    <property type="entry name" value="FBOX"/>
    <property type="match status" value="1"/>
</dbReference>
<name>A0A061R580_9CHLO</name>
<dbReference type="SUPFAM" id="SSF81383">
    <property type="entry name" value="F-box domain"/>
    <property type="match status" value="1"/>
</dbReference>
<dbReference type="Gene3D" id="1.20.1280.50">
    <property type="match status" value="1"/>
</dbReference>
<dbReference type="PANTHER" id="PTHR12480:SF21">
    <property type="entry name" value="JMJC DOMAIN-CONTAINING PROTEIN 8"/>
    <property type="match status" value="1"/>
</dbReference>
<evidence type="ECO:0000256" key="5">
    <source>
        <dbReference type="ARBA" id="ARBA00023004"/>
    </source>
</evidence>
<reference evidence="9" key="1">
    <citation type="submission" date="2014-05" db="EMBL/GenBank/DDBJ databases">
        <title>The transcriptome of the halophilic microalga Tetraselmis sp. GSL018 isolated from the Great Salt Lake, Utah.</title>
        <authorList>
            <person name="Jinkerson R.E."/>
            <person name="D'Adamo S."/>
            <person name="Posewitz M.C."/>
        </authorList>
    </citation>
    <scope>NUCLEOTIDE SEQUENCE</scope>
    <source>
        <strain evidence="9">GSL018</strain>
    </source>
</reference>
<dbReference type="PROSITE" id="PS51184">
    <property type="entry name" value="JMJC"/>
    <property type="match status" value="1"/>
</dbReference>
<keyword evidence="4" id="KW-0560">Oxidoreductase</keyword>
<evidence type="ECO:0000259" key="7">
    <source>
        <dbReference type="PROSITE" id="PS50181"/>
    </source>
</evidence>
<dbReference type="GO" id="GO:0046872">
    <property type="term" value="F:metal ion binding"/>
    <property type="evidence" value="ECO:0007669"/>
    <property type="project" value="UniProtKB-KW"/>
</dbReference>
<organism evidence="9">
    <name type="scientific">Tetraselmis sp. GSL018</name>
    <dbReference type="NCBI Taxonomy" id="582737"/>
    <lineage>
        <taxon>Eukaryota</taxon>
        <taxon>Viridiplantae</taxon>
        <taxon>Chlorophyta</taxon>
        <taxon>core chlorophytes</taxon>
        <taxon>Chlorodendrophyceae</taxon>
        <taxon>Chlorodendrales</taxon>
        <taxon>Chlorodendraceae</taxon>
        <taxon>Tetraselmis</taxon>
    </lineage>
</organism>
<dbReference type="InterPro" id="IPR003347">
    <property type="entry name" value="JmjC_dom"/>
</dbReference>
<evidence type="ECO:0000256" key="2">
    <source>
        <dbReference type="ARBA" id="ARBA00006801"/>
    </source>
</evidence>
<dbReference type="PANTHER" id="PTHR12480">
    <property type="entry name" value="ARGININE DEMETHYLASE AND LYSYL-HYDROXYLASE JMJD"/>
    <property type="match status" value="1"/>
</dbReference>
<dbReference type="SUPFAM" id="SSF51197">
    <property type="entry name" value="Clavaminate synthase-like"/>
    <property type="match status" value="1"/>
</dbReference>
<sequence length="458" mass="51138">GVQPSSLVNFSAAGDCRKQGLGQLSVLDDNLLLQVLELLTYADLGKLAAVSRVLYCFANHEELWKGLLFQETEAGFDYNHSWKETYLSQKLDGYKARGVPPLRIAGVFSDLLYQPWFLAHLEVDPEWLEADNIPRRSGISVEEFRREFEQPNRPVVLTGAAASWPAVHKWTDDYLRKAFGEHKVIAGEYEMTFPQYMSYARDNADEMPLYLFDKQFVDKSPQLADDFTVPEYFSEDLFSLLGDSRPDYRWLIIGPEKSGSTFHKDPNSTSAWNAVVRGSKKWILYPPSVTPPGVHASCSGADVVTSVSLMEWFVNFYHQARAGSTPPVEGVVRQSDVIFVPRGWWHMAINLEDTVAVTQNFVSSINLPYVMRFLRSGRADLVSGCRDAERASLYHRFRASLQSHSPGVLRAADELEAQHAQCTGGRRKLSGLFASSKSGAGSPGGSEAPKFAFNFGLG</sequence>
<dbReference type="Pfam" id="PF12937">
    <property type="entry name" value="F-box-like"/>
    <property type="match status" value="1"/>
</dbReference>
<proteinExistence type="inferred from homology"/>
<evidence type="ECO:0000259" key="8">
    <source>
        <dbReference type="PROSITE" id="PS51184"/>
    </source>
</evidence>
<accession>A0A061R580</accession>
<feature type="domain" description="JmjC" evidence="8">
    <location>
        <begin position="218"/>
        <end position="378"/>
    </location>
</feature>
<gene>
    <name evidence="9" type="ORF">TSPGSL018_14897</name>
</gene>
<comment type="subcellular location">
    <subcellularLocation>
        <location evidence="1">Nucleus</location>
    </subcellularLocation>
</comment>
<dbReference type="GO" id="GO:0016491">
    <property type="term" value="F:oxidoreductase activity"/>
    <property type="evidence" value="ECO:0007669"/>
    <property type="project" value="UniProtKB-KW"/>
</dbReference>
<keyword evidence="3" id="KW-0479">Metal-binding</keyword>
<comment type="similarity">
    <text evidence="2">Belongs to the JARID1 histone demethylase family.</text>
</comment>
<evidence type="ECO:0000256" key="6">
    <source>
        <dbReference type="ARBA" id="ARBA00023242"/>
    </source>
</evidence>
<dbReference type="InterPro" id="IPR050910">
    <property type="entry name" value="JMJD6_ArgDemeth/LysHydrox"/>
</dbReference>
<dbReference type="InterPro" id="IPR001810">
    <property type="entry name" value="F-box_dom"/>
</dbReference>
<dbReference type="Pfam" id="PF13621">
    <property type="entry name" value="Cupin_8"/>
    <property type="match status" value="1"/>
</dbReference>
<dbReference type="EMBL" id="GBEZ01020766">
    <property type="protein sequence ID" value="JAC65929.1"/>
    <property type="molecule type" value="Transcribed_RNA"/>
</dbReference>
<dbReference type="GO" id="GO:0000987">
    <property type="term" value="F:cis-regulatory region sequence-specific DNA binding"/>
    <property type="evidence" value="ECO:0007669"/>
    <property type="project" value="TreeGrafter"/>
</dbReference>
<feature type="non-terminal residue" evidence="9">
    <location>
        <position position="1"/>
    </location>
</feature>
<dbReference type="InterPro" id="IPR036047">
    <property type="entry name" value="F-box-like_dom_sf"/>
</dbReference>
<feature type="domain" description="F-box" evidence="7">
    <location>
        <begin position="21"/>
        <end position="67"/>
    </location>
</feature>
<evidence type="ECO:0000313" key="9">
    <source>
        <dbReference type="EMBL" id="JAC65929.1"/>
    </source>
</evidence>
<evidence type="ECO:0000256" key="1">
    <source>
        <dbReference type="ARBA" id="ARBA00004123"/>
    </source>
</evidence>
<dbReference type="InterPro" id="IPR041667">
    <property type="entry name" value="Cupin_8"/>
</dbReference>
<dbReference type="FunFam" id="2.60.120.650:FF:000045">
    <property type="entry name" value="F-box protein At1g78280"/>
    <property type="match status" value="1"/>
</dbReference>
<evidence type="ECO:0000256" key="4">
    <source>
        <dbReference type="ARBA" id="ARBA00023002"/>
    </source>
</evidence>